<organism evidence="1 2">
    <name type="scientific">Vespula squamosa</name>
    <name type="common">Southern yellow jacket</name>
    <name type="synonym">Wasp</name>
    <dbReference type="NCBI Taxonomy" id="30214"/>
    <lineage>
        <taxon>Eukaryota</taxon>
        <taxon>Metazoa</taxon>
        <taxon>Ecdysozoa</taxon>
        <taxon>Arthropoda</taxon>
        <taxon>Hexapoda</taxon>
        <taxon>Insecta</taxon>
        <taxon>Pterygota</taxon>
        <taxon>Neoptera</taxon>
        <taxon>Endopterygota</taxon>
        <taxon>Hymenoptera</taxon>
        <taxon>Apocrita</taxon>
        <taxon>Aculeata</taxon>
        <taxon>Vespoidea</taxon>
        <taxon>Vespidae</taxon>
        <taxon>Vespinae</taxon>
        <taxon>Vespula</taxon>
    </lineage>
</organism>
<dbReference type="AlphaFoldDB" id="A0ABD2BH72"/>
<protein>
    <submittedName>
        <fullName evidence="1">Multidrug resistance-associated protein lethal(2)03659 isoform X1</fullName>
    </submittedName>
</protein>
<name>A0ABD2BH72_VESSQ</name>
<reference evidence="1 2" key="1">
    <citation type="journal article" date="2024" name="Ann. Entomol. Soc. Am.">
        <title>Genomic analyses of the southern and eastern yellowjacket wasps (Hymenoptera: Vespidae) reveal evolutionary signatures of social life.</title>
        <authorList>
            <person name="Catto M.A."/>
            <person name="Caine P.B."/>
            <person name="Orr S.E."/>
            <person name="Hunt B.G."/>
            <person name="Goodisman M.A.D."/>
        </authorList>
    </citation>
    <scope>NUCLEOTIDE SEQUENCE [LARGE SCALE GENOMIC DNA]</scope>
    <source>
        <strain evidence="1">233</strain>
        <tissue evidence="1">Head and thorax</tissue>
    </source>
</reference>
<accession>A0ABD2BH72</accession>
<keyword evidence="2" id="KW-1185">Reference proteome</keyword>
<comment type="caution">
    <text evidence="1">The sequence shown here is derived from an EMBL/GenBank/DDBJ whole genome shotgun (WGS) entry which is preliminary data.</text>
</comment>
<dbReference type="Proteomes" id="UP001607302">
    <property type="component" value="Unassembled WGS sequence"/>
</dbReference>
<evidence type="ECO:0000313" key="2">
    <source>
        <dbReference type="Proteomes" id="UP001607302"/>
    </source>
</evidence>
<sequence>MIIHRIKRLEEISDDRETDYIFGYDTHFWILIQKVRRQMVKIENLISTSVERILEYIRLKEDSMSNSNLKCNSSKD</sequence>
<dbReference type="EMBL" id="JAUDFV010000096">
    <property type="protein sequence ID" value="KAL2732109.1"/>
    <property type="molecule type" value="Genomic_DNA"/>
</dbReference>
<proteinExistence type="predicted"/>
<gene>
    <name evidence="1" type="ORF">V1478_004368</name>
</gene>
<evidence type="ECO:0000313" key="1">
    <source>
        <dbReference type="EMBL" id="KAL2732109.1"/>
    </source>
</evidence>